<dbReference type="Proteomes" id="UP000283513">
    <property type="component" value="Unassembled WGS sequence"/>
</dbReference>
<feature type="transmembrane region" description="Helical" evidence="1">
    <location>
        <begin position="581"/>
        <end position="598"/>
    </location>
</feature>
<feature type="transmembrane region" description="Helical" evidence="1">
    <location>
        <begin position="275"/>
        <end position="293"/>
    </location>
</feature>
<accession>A0A3R6AU91</accession>
<gene>
    <name evidence="3" type="ORF">DW856_17735</name>
    <name evidence="2" type="ORF">GMD50_18000</name>
</gene>
<feature type="transmembrane region" description="Helical" evidence="1">
    <location>
        <begin position="352"/>
        <end position="371"/>
    </location>
</feature>
<reference evidence="3 4" key="1">
    <citation type="submission" date="2018-08" db="EMBL/GenBank/DDBJ databases">
        <title>A genome reference for cultivated species of the human gut microbiota.</title>
        <authorList>
            <person name="Zou Y."/>
            <person name="Xue W."/>
            <person name="Luo G."/>
        </authorList>
    </citation>
    <scope>NUCLEOTIDE SEQUENCE [LARGE SCALE GENOMIC DNA]</scope>
    <source>
        <strain evidence="3 4">AM37-1AC</strain>
    </source>
</reference>
<feature type="transmembrane region" description="Helical" evidence="1">
    <location>
        <begin position="194"/>
        <end position="211"/>
    </location>
</feature>
<dbReference type="EMBL" id="QSHO01000022">
    <property type="protein sequence ID" value="RHC13088.1"/>
    <property type="molecule type" value="Genomic_DNA"/>
</dbReference>
<dbReference type="AlphaFoldDB" id="A0A3R6AU91"/>
<feature type="transmembrane region" description="Helical" evidence="1">
    <location>
        <begin position="37"/>
        <end position="54"/>
    </location>
</feature>
<feature type="transmembrane region" description="Helical" evidence="1">
    <location>
        <begin position="103"/>
        <end position="121"/>
    </location>
</feature>
<feature type="transmembrane region" description="Helical" evidence="1">
    <location>
        <begin position="245"/>
        <end position="263"/>
    </location>
</feature>
<evidence type="ECO:0000313" key="4">
    <source>
        <dbReference type="Proteomes" id="UP000283513"/>
    </source>
</evidence>
<dbReference type="RefSeq" id="WP_118413440.1">
    <property type="nucleotide sequence ID" value="NZ_CP097279.1"/>
</dbReference>
<evidence type="ECO:0000313" key="2">
    <source>
        <dbReference type="EMBL" id="MTR86888.1"/>
    </source>
</evidence>
<dbReference type="Pfam" id="PF19484">
    <property type="entry name" value="DUF6020"/>
    <property type="match status" value="1"/>
</dbReference>
<protein>
    <recommendedName>
        <fullName evidence="6">Glycosyltransferase RgtA/B/C/D-like domain-containing protein</fullName>
    </recommendedName>
</protein>
<dbReference type="InterPro" id="IPR046062">
    <property type="entry name" value="DUF6020"/>
</dbReference>
<feature type="transmembrane region" description="Helical" evidence="1">
    <location>
        <begin position="148"/>
        <end position="168"/>
    </location>
</feature>
<feature type="transmembrane region" description="Helical" evidence="1">
    <location>
        <begin position="553"/>
        <end position="575"/>
    </location>
</feature>
<keyword evidence="1" id="KW-0472">Membrane</keyword>
<keyword evidence="1" id="KW-1133">Transmembrane helix</keyword>
<name>A0A3R6AU91_9FIRM</name>
<keyword evidence="1" id="KW-0812">Transmembrane</keyword>
<dbReference type="EMBL" id="WNAJ01000031">
    <property type="protein sequence ID" value="MTR86888.1"/>
    <property type="molecule type" value="Genomic_DNA"/>
</dbReference>
<feature type="transmembrane region" description="Helical" evidence="1">
    <location>
        <begin position="218"/>
        <end position="239"/>
    </location>
</feature>
<reference evidence="2 5" key="2">
    <citation type="journal article" date="2019" name="Nat. Med.">
        <title>A library of human gut bacterial isolates paired with longitudinal multiomics data enables mechanistic microbiome research.</title>
        <authorList>
            <person name="Poyet M."/>
            <person name="Groussin M."/>
            <person name="Gibbons S.M."/>
            <person name="Avila-Pacheco J."/>
            <person name="Jiang X."/>
            <person name="Kearney S.M."/>
            <person name="Perrotta A.R."/>
            <person name="Berdy B."/>
            <person name="Zhao S."/>
            <person name="Lieberman T.D."/>
            <person name="Swanson P.K."/>
            <person name="Smith M."/>
            <person name="Roesemann S."/>
            <person name="Alexander J.E."/>
            <person name="Rich S.A."/>
            <person name="Livny J."/>
            <person name="Vlamakis H."/>
            <person name="Clish C."/>
            <person name="Bullock K."/>
            <person name="Deik A."/>
            <person name="Scott J."/>
            <person name="Pierce K.A."/>
            <person name="Xavier R.J."/>
            <person name="Alm E.J."/>
        </authorList>
    </citation>
    <scope>NUCLEOTIDE SEQUENCE [LARGE SCALE GENOMIC DNA]</scope>
    <source>
        <strain evidence="2 5">BIOML-A1</strain>
    </source>
</reference>
<feature type="transmembrane region" description="Helical" evidence="1">
    <location>
        <begin position="12"/>
        <end position="31"/>
    </location>
</feature>
<evidence type="ECO:0008006" key="6">
    <source>
        <dbReference type="Google" id="ProtNLM"/>
    </source>
</evidence>
<organism evidence="3 4">
    <name type="scientific">Roseburia intestinalis</name>
    <dbReference type="NCBI Taxonomy" id="166486"/>
    <lineage>
        <taxon>Bacteria</taxon>
        <taxon>Bacillati</taxon>
        <taxon>Bacillota</taxon>
        <taxon>Clostridia</taxon>
        <taxon>Lachnospirales</taxon>
        <taxon>Lachnospiraceae</taxon>
        <taxon>Roseburia</taxon>
    </lineage>
</organism>
<dbReference type="Proteomes" id="UP000478483">
    <property type="component" value="Unassembled WGS sequence"/>
</dbReference>
<comment type="caution">
    <text evidence="3">The sequence shown here is derived from an EMBL/GenBank/DDBJ whole genome shotgun (WGS) entry which is preliminary data.</text>
</comment>
<evidence type="ECO:0000313" key="3">
    <source>
        <dbReference type="EMBL" id="RHC13088.1"/>
    </source>
</evidence>
<feature type="transmembrane region" description="Helical" evidence="1">
    <location>
        <begin position="527"/>
        <end position="546"/>
    </location>
</feature>
<feature type="transmembrane region" description="Helical" evidence="1">
    <location>
        <begin position="66"/>
        <end position="83"/>
    </location>
</feature>
<feature type="transmembrane region" description="Helical" evidence="1">
    <location>
        <begin position="322"/>
        <end position="340"/>
    </location>
</feature>
<evidence type="ECO:0000256" key="1">
    <source>
        <dbReference type="SAM" id="Phobius"/>
    </source>
</evidence>
<sequence>MSIKDKTVERGVLISKIAVIVFAMVCGRYFIEYMRLPKAGIVWACAFIIMYYLFSGWRLEKQQIPYMIFSGILSIAVILGYHMELHGSMYTGLMTENYMTSLTVNDVIAFLLLTITITALLEKIITRFTRKVESIEIKCTYGISNKKAWLGAALIIFILWIPYLVIYYPGFIFGDSLGSIAQALGVAKLYNHHPIFYTLFLKMCLSLGIFIKDITFGCAVYTIVQMIYIALCLGYQICWIRNKGIGIKICIILTVFFGCIPFFAQNSIAMWKDPIFSSTLAVWSLVLADFALSKGKIISDNRFFLVKSNLLLVVLCFSRNNGFYIGLFCELVIILIWILNRRKKIITGLKKLMVSTGCILLIISIVIGPVYTKLDLNGEPVESLGIFLNQMASVVAYDGDMTEEDREYMNGLLPLENYKDTYRPCVVDLLKWDQNFSQKYLNEHLNGFMKTYISMFIRNPYTYIEAWALNTYGYWALNRWELNTDANNIYKGNLGDIENGENYGIVPHSLLEIQKVDLKSIFEIGDAPVALAILTWFVFLIVLLIIKKQKWGLGLAIAPTLGLAITLFVATPYAYWQRYGLAQYYLVPFYIFIVVYLLKEKKE</sequence>
<evidence type="ECO:0000313" key="5">
    <source>
        <dbReference type="Proteomes" id="UP000478483"/>
    </source>
</evidence>
<proteinExistence type="predicted"/>